<dbReference type="GO" id="GO:0030234">
    <property type="term" value="F:enzyme regulator activity"/>
    <property type="evidence" value="ECO:0007669"/>
    <property type="project" value="TreeGrafter"/>
</dbReference>
<keyword evidence="2" id="KW-1185">Reference proteome</keyword>
<gene>
    <name evidence="1" type="ORF">HK100_011882</name>
</gene>
<dbReference type="AlphaFoldDB" id="A0AAD5XGT4"/>
<evidence type="ECO:0000313" key="1">
    <source>
        <dbReference type="EMBL" id="KAJ3139117.1"/>
    </source>
</evidence>
<sequence>MWMDKIFARAAKILTRKRNLKRSNTSIRPKTQRRFLVALSDFSKDFPELPVTSGLKVFDEADDSVQPVVVGHIHALSAAQLEGRDDLLVSVKLYLRQEPSTIQTTDSVIKSIREALKSFAVLFNASTINNLVIQLPFLSGSKSQTFVDLTLWNTIVNVAKKEYGVTDLSVSSVSISLLEYFLESLSKEQLRDLSSVIVDSPNEFNIREVGNAFDKLEGFSKTNNLEFVVSNDVQDGITTTKLGSIIEQLNKKDLTVIDGAVFQDWIARYTCFDKMRSVLLQQG</sequence>
<dbReference type="InterPro" id="IPR032963">
    <property type="entry name" value="Gclm"/>
</dbReference>
<evidence type="ECO:0000313" key="2">
    <source>
        <dbReference type="Proteomes" id="UP001211907"/>
    </source>
</evidence>
<comment type="caution">
    <text evidence="1">The sequence shown here is derived from an EMBL/GenBank/DDBJ whole genome shotgun (WGS) entry which is preliminary data.</text>
</comment>
<dbReference type="GO" id="GO:0035226">
    <property type="term" value="F:glutamate-cysteine ligase catalytic subunit binding"/>
    <property type="evidence" value="ECO:0007669"/>
    <property type="project" value="InterPro"/>
</dbReference>
<dbReference type="GO" id="GO:0017109">
    <property type="term" value="C:glutamate-cysteine ligase complex"/>
    <property type="evidence" value="ECO:0007669"/>
    <property type="project" value="TreeGrafter"/>
</dbReference>
<protein>
    <submittedName>
        <fullName evidence="1">Uncharacterized protein</fullName>
    </submittedName>
</protein>
<reference evidence="1" key="1">
    <citation type="submission" date="2020-05" db="EMBL/GenBank/DDBJ databases">
        <title>Phylogenomic resolution of chytrid fungi.</title>
        <authorList>
            <person name="Stajich J.E."/>
            <person name="Amses K."/>
            <person name="Simmons R."/>
            <person name="Seto K."/>
            <person name="Myers J."/>
            <person name="Bonds A."/>
            <person name="Quandt C.A."/>
            <person name="Barry K."/>
            <person name="Liu P."/>
            <person name="Grigoriev I."/>
            <person name="Longcore J.E."/>
            <person name="James T.Y."/>
        </authorList>
    </citation>
    <scope>NUCLEOTIDE SEQUENCE</scope>
    <source>
        <strain evidence="1">JEL0513</strain>
    </source>
</reference>
<proteinExistence type="predicted"/>
<dbReference type="EMBL" id="JADGJH010000079">
    <property type="protein sequence ID" value="KAJ3139117.1"/>
    <property type="molecule type" value="Genomic_DNA"/>
</dbReference>
<organism evidence="1 2">
    <name type="scientific">Physocladia obscura</name>
    <dbReference type="NCBI Taxonomy" id="109957"/>
    <lineage>
        <taxon>Eukaryota</taxon>
        <taxon>Fungi</taxon>
        <taxon>Fungi incertae sedis</taxon>
        <taxon>Chytridiomycota</taxon>
        <taxon>Chytridiomycota incertae sedis</taxon>
        <taxon>Chytridiomycetes</taxon>
        <taxon>Chytridiales</taxon>
        <taxon>Chytriomycetaceae</taxon>
        <taxon>Physocladia</taxon>
    </lineage>
</organism>
<dbReference type="Proteomes" id="UP001211907">
    <property type="component" value="Unassembled WGS sequence"/>
</dbReference>
<dbReference type="PANTHER" id="PTHR13295">
    <property type="entry name" value="GLUTAMATE CYSTEINE LIGASE REGULATORY SUBUNIT"/>
    <property type="match status" value="1"/>
</dbReference>
<accession>A0AAD5XGT4</accession>
<dbReference type="PANTHER" id="PTHR13295:SF4">
    <property type="entry name" value="GLUTAMATE--CYSTEINE LIGASE REGULATORY SUBUNIT"/>
    <property type="match status" value="1"/>
</dbReference>
<dbReference type="GO" id="GO:0006750">
    <property type="term" value="P:glutathione biosynthetic process"/>
    <property type="evidence" value="ECO:0007669"/>
    <property type="project" value="InterPro"/>
</dbReference>
<name>A0AAD5XGT4_9FUNG</name>